<accession>A0A7W9Z1D1</accession>
<evidence type="ECO:0000313" key="2">
    <source>
        <dbReference type="Proteomes" id="UP000535501"/>
    </source>
</evidence>
<evidence type="ECO:0000313" key="1">
    <source>
        <dbReference type="EMBL" id="MBB6181381.1"/>
    </source>
</evidence>
<gene>
    <name evidence="1" type="ORF">HNQ75_003368</name>
</gene>
<protein>
    <submittedName>
        <fullName evidence="1">Uncharacterized protein</fullName>
    </submittedName>
</protein>
<dbReference type="Proteomes" id="UP000535501">
    <property type="component" value="Unassembled WGS sequence"/>
</dbReference>
<name>A0A7W9Z1D1_9HYPH</name>
<organism evidence="1 2">
    <name type="scientific">Pseudorhizobium flavum</name>
    <dbReference type="NCBI Taxonomy" id="1335061"/>
    <lineage>
        <taxon>Bacteria</taxon>
        <taxon>Pseudomonadati</taxon>
        <taxon>Pseudomonadota</taxon>
        <taxon>Alphaproteobacteria</taxon>
        <taxon>Hyphomicrobiales</taxon>
        <taxon>Rhizobiaceae</taxon>
        <taxon>Rhizobium/Agrobacterium group</taxon>
        <taxon>Pseudorhizobium</taxon>
    </lineage>
</organism>
<reference evidence="1 2" key="1">
    <citation type="submission" date="2020-08" db="EMBL/GenBank/DDBJ databases">
        <title>Genomic Encyclopedia of Type Strains, Phase IV (KMG-IV): sequencing the most valuable type-strain genomes for metagenomic binning, comparative biology and taxonomic classification.</title>
        <authorList>
            <person name="Goeker M."/>
        </authorList>
    </citation>
    <scope>NUCLEOTIDE SEQUENCE [LARGE SCALE GENOMIC DNA]</scope>
    <source>
        <strain evidence="1 2">DSM 102134</strain>
    </source>
</reference>
<sequence length="98" mass="10588">MTLLSPFNVRSPVFFVELFQAGHIIDYLSRRRVPLGVIILGGLDDDVDDIGEAATATTALAHGMIDFRGNDQLPAVLIEKLDDDFADFLVGDVIAAAD</sequence>
<dbReference type="AlphaFoldDB" id="A0A7W9Z1D1"/>
<comment type="caution">
    <text evidence="1">The sequence shown here is derived from an EMBL/GenBank/DDBJ whole genome shotgun (WGS) entry which is preliminary data.</text>
</comment>
<dbReference type="EMBL" id="JACHEJ010000009">
    <property type="protein sequence ID" value="MBB6181381.1"/>
    <property type="molecule type" value="Genomic_DNA"/>
</dbReference>
<keyword evidence="2" id="KW-1185">Reference proteome</keyword>
<proteinExistence type="predicted"/>